<comment type="similarity">
    <text evidence="2">Belongs to the G-protein coupled receptor 2 family.</text>
</comment>
<accession>A0A8W8MEJ3</accession>
<dbReference type="PANTHER" id="PTHR45620:SF40">
    <property type="entry name" value="CORTICOTROPIN-RELEASING FACTOR RECEPTOR 2-LIKE ISOFORM X1"/>
    <property type="match status" value="1"/>
</dbReference>
<feature type="region of interest" description="Disordered" evidence="11">
    <location>
        <begin position="481"/>
        <end position="510"/>
    </location>
</feature>
<feature type="transmembrane region" description="Helical" evidence="12">
    <location>
        <begin position="246"/>
        <end position="265"/>
    </location>
</feature>
<feature type="compositionally biased region" description="Low complexity" evidence="11">
    <location>
        <begin position="606"/>
        <end position="622"/>
    </location>
</feature>
<evidence type="ECO:0000313" key="15">
    <source>
        <dbReference type="EnsemblMetazoa" id="G32386.4:cds"/>
    </source>
</evidence>
<dbReference type="GO" id="GO:0005886">
    <property type="term" value="C:plasma membrane"/>
    <property type="evidence" value="ECO:0007669"/>
    <property type="project" value="UniProtKB-SubCell"/>
</dbReference>
<keyword evidence="6" id="KW-0297">G-protein coupled receptor</keyword>
<feature type="domain" description="G-protein coupled receptors family 2 profile 2" evidence="14">
    <location>
        <begin position="132"/>
        <end position="382"/>
    </location>
</feature>
<feature type="compositionally biased region" description="Basic and acidic residues" evidence="11">
    <location>
        <begin position="481"/>
        <end position="499"/>
    </location>
</feature>
<feature type="transmembrane region" description="Helical" evidence="12">
    <location>
        <begin position="135"/>
        <end position="159"/>
    </location>
</feature>
<keyword evidence="8" id="KW-0675">Receptor</keyword>
<evidence type="ECO:0000256" key="4">
    <source>
        <dbReference type="ARBA" id="ARBA00022692"/>
    </source>
</evidence>
<comment type="subcellular location">
    <subcellularLocation>
        <location evidence="1">Cell membrane</location>
        <topology evidence="1">Multi-pass membrane protein</topology>
    </subcellularLocation>
</comment>
<evidence type="ECO:0000256" key="10">
    <source>
        <dbReference type="ARBA" id="ARBA00023224"/>
    </source>
</evidence>
<dbReference type="Proteomes" id="UP000005408">
    <property type="component" value="Unassembled WGS sequence"/>
</dbReference>
<evidence type="ECO:0000259" key="14">
    <source>
        <dbReference type="PROSITE" id="PS50261"/>
    </source>
</evidence>
<evidence type="ECO:0000256" key="2">
    <source>
        <dbReference type="ARBA" id="ARBA00005314"/>
    </source>
</evidence>
<keyword evidence="9" id="KW-0325">Glycoprotein</keyword>
<evidence type="ECO:0000256" key="6">
    <source>
        <dbReference type="ARBA" id="ARBA00023040"/>
    </source>
</evidence>
<feature type="transmembrane region" description="Helical" evidence="12">
    <location>
        <begin position="367"/>
        <end position="385"/>
    </location>
</feature>
<feature type="compositionally biased region" description="Basic and acidic residues" evidence="11">
    <location>
        <begin position="591"/>
        <end position="603"/>
    </location>
</feature>
<dbReference type="PANTHER" id="PTHR45620">
    <property type="entry name" value="PDF RECEPTOR-LIKE PROTEIN-RELATED"/>
    <property type="match status" value="1"/>
</dbReference>
<dbReference type="GO" id="GO:0007166">
    <property type="term" value="P:cell surface receptor signaling pathway"/>
    <property type="evidence" value="ECO:0007669"/>
    <property type="project" value="InterPro"/>
</dbReference>
<dbReference type="InterPro" id="IPR000832">
    <property type="entry name" value="GPCR_2_secretin-like"/>
</dbReference>
<evidence type="ECO:0000256" key="8">
    <source>
        <dbReference type="ARBA" id="ARBA00023170"/>
    </source>
</evidence>
<dbReference type="GO" id="GO:0007188">
    <property type="term" value="P:adenylate cyclase-modulating G protein-coupled receptor signaling pathway"/>
    <property type="evidence" value="ECO:0007669"/>
    <property type="project" value="TreeGrafter"/>
</dbReference>
<dbReference type="PROSITE" id="PS50227">
    <property type="entry name" value="G_PROTEIN_RECEP_F2_3"/>
    <property type="match status" value="1"/>
</dbReference>
<dbReference type="Gene3D" id="4.10.1240.10">
    <property type="entry name" value="GPCR, family 2, extracellular hormone receptor domain"/>
    <property type="match status" value="1"/>
</dbReference>
<dbReference type="Pfam" id="PF00002">
    <property type="entry name" value="7tm_2"/>
    <property type="match status" value="1"/>
</dbReference>
<keyword evidence="10" id="KW-0807">Transducer</keyword>
<dbReference type="SUPFAM" id="SSF111418">
    <property type="entry name" value="Hormone receptor domain"/>
    <property type="match status" value="1"/>
</dbReference>
<reference evidence="15" key="1">
    <citation type="submission" date="2022-08" db="UniProtKB">
        <authorList>
            <consortium name="EnsemblMetazoa"/>
        </authorList>
    </citation>
    <scope>IDENTIFICATION</scope>
    <source>
        <strain evidence="15">05x7-T-G4-1.051#20</strain>
    </source>
</reference>
<dbReference type="InterPro" id="IPR017983">
    <property type="entry name" value="GPCR_2_secretin-like_CS"/>
</dbReference>
<dbReference type="PROSITE" id="PS00649">
    <property type="entry name" value="G_PROTEIN_RECEP_F2_1"/>
    <property type="match status" value="1"/>
</dbReference>
<evidence type="ECO:0000256" key="9">
    <source>
        <dbReference type="ARBA" id="ARBA00023180"/>
    </source>
</evidence>
<dbReference type="SUPFAM" id="SSF81321">
    <property type="entry name" value="Family A G protein-coupled receptor-like"/>
    <property type="match status" value="1"/>
</dbReference>
<keyword evidence="5 12" id="KW-1133">Transmembrane helix</keyword>
<feature type="transmembrane region" description="Helical" evidence="12">
    <location>
        <begin position="327"/>
        <end position="347"/>
    </location>
</feature>
<evidence type="ECO:0008006" key="17">
    <source>
        <dbReference type="Google" id="ProtNLM"/>
    </source>
</evidence>
<dbReference type="Gene3D" id="1.20.1070.10">
    <property type="entry name" value="Rhodopsin 7-helix transmembrane proteins"/>
    <property type="match status" value="1"/>
</dbReference>
<keyword evidence="4 12" id="KW-0812">Transmembrane</keyword>
<feature type="region of interest" description="Disordered" evidence="11">
    <location>
        <begin position="558"/>
        <end position="622"/>
    </location>
</feature>
<feature type="transmembrane region" description="Helical" evidence="12">
    <location>
        <begin position="285"/>
        <end position="306"/>
    </location>
</feature>
<evidence type="ECO:0000256" key="1">
    <source>
        <dbReference type="ARBA" id="ARBA00004651"/>
    </source>
</evidence>
<keyword evidence="16" id="KW-1185">Reference proteome</keyword>
<evidence type="ECO:0000256" key="12">
    <source>
        <dbReference type="SAM" id="Phobius"/>
    </source>
</evidence>
<sequence>MNSSTATENYHSDSTDNTAERIALLRLQYHCHLLSNFNVTREANETYCEPHYDKVRCWYAAKANTTVIAPCPAELRAPDHVVAVRYCGVDGQWTNLSDYKQCIDFIDGKYLPKDDLSLLAPTQELSRSVFIMRDIYFGCSLVSLFFLCITLFVFCYFRSLQCNRVTIHKHLVVSFILRFVIIVFLFEPLVFGHDVYYTRLDWFCKTIIVLSQYTMVSNILWMFVEGLFLHNSIVVTVFSTDAPYKLFCAIGWGLPGVIAISWAIAMHLTMETSCWQNNSQSPYSYIVSGSILLALAVNLFFLVNIIRVLVTKLRAHNTHESSRIKKAIRATVILMPLLGLTNLIMLFNPNDGGSYASVYQVTNVVLHSNQGILISIFYCFLNGEVRRVIRQKYRRIKIQRILRNNSRRYSRTSSCVLSQTELDMSLSSLTKGDHSSSSDSNICMENLNNNAYQKVTLITEVREKTSSDSNLDNYLHIDVNNQEKPKSDSNLHMNGDVKKQNSSSSDPSHLRITHHVKFRLTSSENDLEKCKYDVLADDVLQRSCVAKQESVVQIQTIEDNNDSDEQSVTKNSGVQCHSDDDGSSQNNCDVFEPHYMKNNEKNKSMSQLNKINSGSSSSKNNRLSVLSSTSEFNLNIASGFADEVTIEFLNLLKRNEPLLSSQ</sequence>
<proteinExistence type="inferred from homology"/>
<keyword evidence="7 12" id="KW-0472">Membrane</keyword>
<dbReference type="PROSITE" id="PS50261">
    <property type="entry name" value="G_PROTEIN_RECEP_F2_4"/>
    <property type="match status" value="1"/>
</dbReference>
<organism evidence="15 16">
    <name type="scientific">Magallana gigas</name>
    <name type="common">Pacific oyster</name>
    <name type="synonym">Crassostrea gigas</name>
    <dbReference type="NCBI Taxonomy" id="29159"/>
    <lineage>
        <taxon>Eukaryota</taxon>
        <taxon>Metazoa</taxon>
        <taxon>Spiralia</taxon>
        <taxon>Lophotrochozoa</taxon>
        <taxon>Mollusca</taxon>
        <taxon>Bivalvia</taxon>
        <taxon>Autobranchia</taxon>
        <taxon>Pteriomorphia</taxon>
        <taxon>Ostreida</taxon>
        <taxon>Ostreoidea</taxon>
        <taxon>Ostreidae</taxon>
        <taxon>Magallana</taxon>
    </lineage>
</organism>
<feature type="transmembrane region" description="Helical" evidence="12">
    <location>
        <begin position="171"/>
        <end position="191"/>
    </location>
</feature>
<feature type="compositionally biased region" description="Polar residues" evidence="11">
    <location>
        <begin position="566"/>
        <end position="575"/>
    </location>
</feature>
<evidence type="ECO:0000313" key="16">
    <source>
        <dbReference type="Proteomes" id="UP000005408"/>
    </source>
</evidence>
<dbReference type="InterPro" id="IPR001879">
    <property type="entry name" value="GPCR_2_extracellular_dom"/>
</dbReference>
<evidence type="ECO:0000256" key="3">
    <source>
        <dbReference type="ARBA" id="ARBA00022475"/>
    </source>
</evidence>
<evidence type="ECO:0000256" key="7">
    <source>
        <dbReference type="ARBA" id="ARBA00023136"/>
    </source>
</evidence>
<dbReference type="GO" id="GO:0008528">
    <property type="term" value="F:G protein-coupled peptide receptor activity"/>
    <property type="evidence" value="ECO:0007669"/>
    <property type="project" value="TreeGrafter"/>
</dbReference>
<evidence type="ECO:0000256" key="5">
    <source>
        <dbReference type="ARBA" id="ARBA00022989"/>
    </source>
</evidence>
<dbReference type="EnsemblMetazoa" id="G32386.4">
    <property type="protein sequence ID" value="G32386.4:cds"/>
    <property type="gene ID" value="G32386"/>
</dbReference>
<dbReference type="InterPro" id="IPR036445">
    <property type="entry name" value="GPCR_2_extracell_dom_sf"/>
</dbReference>
<protein>
    <recommendedName>
        <fullName evidence="17">Corticotropin-releasing factor receptor 2</fullName>
    </recommendedName>
</protein>
<dbReference type="PRINTS" id="PR00249">
    <property type="entry name" value="GPCRSECRETIN"/>
</dbReference>
<evidence type="ECO:0000259" key="13">
    <source>
        <dbReference type="PROSITE" id="PS50227"/>
    </source>
</evidence>
<dbReference type="Pfam" id="PF02793">
    <property type="entry name" value="HRM"/>
    <property type="match status" value="1"/>
</dbReference>
<dbReference type="CDD" id="cd15041">
    <property type="entry name" value="7tmB1_hormone_R"/>
    <property type="match status" value="1"/>
</dbReference>
<keyword evidence="3" id="KW-1003">Cell membrane</keyword>
<evidence type="ECO:0000256" key="11">
    <source>
        <dbReference type="SAM" id="MobiDB-lite"/>
    </source>
</evidence>
<dbReference type="InterPro" id="IPR017981">
    <property type="entry name" value="GPCR_2-like_7TM"/>
</dbReference>
<dbReference type="InterPro" id="IPR050332">
    <property type="entry name" value="GPCR_2"/>
</dbReference>
<name>A0A8W8MEJ3_MAGGI</name>
<dbReference type="AlphaFoldDB" id="A0A8W8MEJ3"/>
<dbReference type="SMART" id="SM00008">
    <property type="entry name" value="HormR"/>
    <property type="match status" value="1"/>
</dbReference>
<feature type="domain" description="G-protein coupled receptors family 2 profile 1" evidence="13">
    <location>
        <begin position="30"/>
        <end position="106"/>
    </location>
</feature>
<dbReference type="OrthoDB" id="5967113at2759"/>